<name>A0A1I4X545_9GAMM</name>
<feature type="binding site" evidence="5">
    <location>
        <position position="230"/>
    </location>
    <ligand>
        <name>isopentenyl diphosphate</name>
        <dbReference type="ChEBI" id="CHEBI:128769"/>
    </ligand>
</feature>
<comment type="similarity">
    <text evidence="5">Belongs to the IspH family.</text>
</comment>
<comment type="catalytic activity">
    <reaction evidence="5">
        <text>dimethylallyl diphosphate + 2 oxidized [2Fe-2S]-[ferredoxin] + H2O = (2E)-4-hydroxy-3-methylbut-2-enyl diphosphate + 2 reduced [2Fe-2S]-[ferredoxin] + 2 H(+)</text>
        <dbReference type="Rhea" id="RHEA:24825"/>
        <dbReference type="Rhea" id="RHEA-COMP:10000"/>
        <dbReference type="Rhea" id="RHEA-COMP:10001"/>
        <dbReference type="ChEBI" id="CHEBI:15377"/>
        <dbReference type="ChEBI" id="CHEBI:15378"/>
        <dbReference type="ChEBI" id="CHEBI:33737"/>
        <dbReference type="ChEBI" id="CHEBI:33738"/>
        <dbReference type="ChEBI" id="CHEBI:57623"/>
        <dbReference type="ChEBI" id="CHEBI:128753"/>
        <dbReference type="EC" id="1.17.7.4"/>
    </reaction>
</comment>
<dbReference type="EC" id="1.17.7.4" evidence="5"/>
<dbReference type="STRING" id="578942.SAMN05216289_107119"/>
<proteinExistence type="inferred from homology"/>
<keyword evidence="2 5" id="KW-0479">Metal-binding</keyword>
<dbReference type="NCBIfam" id="TIGR00216">
    <property type="entry name" value="ispH_lytB"/>
    <property type="match status" value="1"/>
</dbReference>
<feature type="binding site" evidence="5">
    <location>
        <position position="127"/>
    </location>
    <ligand>
        <name>(2E)-4-hydroxy-3-methylbut-2-enyl diphosphate</name>
        <dbReference type="ChEBI" id="CHEBI:128753"/>
    </ligand>
</feature>
<dbReference type="PANTHER" id="PTHR30426:SF0">
    <property type="entry name" value="4-HYDROXY-3-METHYLBUT-2-ENYL DIPHOSPHATE REDUCTASE"/>
    <property type="match status" value="1"/>
</dbReference>
<feature type="binding site" evidence="5">
    <location>
        <position position="77"/>
    </location>
    <ligand>
        <name>isopentenyl diphosphate</name>
        <dbReference type="ChEBI" id="CHEBI:128769"/>
    </ligand>
</feature>
<comment type="function">
    <text evidence="5">Catalyzes the conversion of 1-hydroxy-2-methyl-2-(E)-butenyl 4-diphosphate (HMBPP) into a mixture of isopentenyl diphosphate (IPP) and dimethylallyl diphosphate (DMAPP). Acts in the terminal step of the DOXP/MEP pathway for isoprenoid precursor biosynthesis.</text>
</comment>
<feature type="binding site" evidence="5">
    <location>
        <position position="15"/>
    </location>
    <ligand>
        <name>[4Fe-4S] cluster</name>
        <dbReference type="ChEBI" id="CHEBI:49883"/>
    </ligand>
</feature>
<evidence type="ECO:0000313" key="7">
    <source>
        <dbReference type="Proteomes" id="UP000198575"/>
    </source>
</evidence>
<dbReference type="Pfam" id="PF02401">
    <property type="entry name" value="LYTB"/>
    <property type="match status" value="1"/>
</dbReference>
<comment type="pathway">
    <text evidence="5">Isoprenoid biosynthesis; dimethylallyl diphosphate biosynthesis; dimethylallyl diphosphate from (2E)-4-hydroxy-3-methylbutenyl diphosphate: step 1/1.</text>
</comment>
<dbReference type="InterPro" id="IPR003451">
    <property type="entry name" value="LytB/IspH"/>
</dbReference>
<feature type="binding site" evidence="5">
    <location>
        <position position="231"/>
    </location>
    <ligand>
        <name>isopentenyl diphosphate</name>
        <dbReference type="ChEBI" id="CHEBI:128769"/>
    </ligand>
</feature>
<evidence type="ECO:0000256" key="1">
    <source>
        <dbReference type="ARBA" id="ARBA00022485"/>
    </source>
</evidence>
<dbReference type="EMBL" id="FOVF01000007">
    <property type="protein sequence ID" value="SFN20490.1"/>
    <property type="molecule type" value="Genomic_DNA"/>
</dbReference>
<evidence type="ECO:0000256" key="5">
    <source>
        <dbReference type="HAMAP-Rule" id="MF_00191"/>
    </source>
</evidence>
<dbReference type="GO" id="GO:0016114">
    <property type="term" value="P:terpenoid biosynthetic process"/>
    <property type="evidence" value="ECO:0007669"/>
    <property type="project" value="UniProtKB-UniRule"/>
</dbReference>
<evidence type="ECO:0000256" key="3">
    <source>
        <dbReference type="ARBA" id="ARBA00023004"/>
    </source>
</evidence>
<feature type="binding site" evidence="5">
    <location>
        <position position="230"/>
    </location>
    <ligand>
        <name>(2E)-4-hydroxy-3-methylbut-2-enyl diphosphate</name>
        <dbReference type="ChEBI" id="CHEBI:128753"/>
    </ligand>
</feature>
<feature type="binding site" evidence="5">
    <location>
        <position position="273"/>
    </location>
    <ligand>
        <name>dimethylallyl diphosphate</name>
        <dbReference type="ChEBI" id="CHEBI:57623"/>
    </ligand>
</feature>
<dbReference type="NCBIfam" id="NF002188">
    <property type="entry name" value="PRK01045.1-2"/>
    <property type="match status" value="1"/>
</dbReference>
<feature type="binding site" evidence="5">
    <location>
        <position position="229"/>
    </location>
    <ligand>
        <name>(2E)-4-hydroxy-3-methylbut-2-enyl diphosphate</name>
        <dbReference type="ChEBI" id="CHEBI:128753"/>
    </ligand>
</feature>
<comment type="catalytic activity">
    <reaction evidence="5">
        <text>isopentenyl diphosphate + 2 oxidized [2Fe-2S]-[ferredoxin] + H2O = (2E)-4-hydroxy-3-methylbut-2-enyl diphosphate + 2 reduced [2Fe-2S]-[ferredoxin] + 2 H(+)</text>
        <dbReference type="Rhea" id="RHEA:24488"/>
        <dbReference type="Rhea" id="RHEA-COMP:10000"/>
        <dbReference type="Rhea" id="RHEA-COMP:10001"/>
        <dbReference type="ChEBI" id="CHEBI:15377"/>
        <dbReference type="ChEBI" id="CHEBI:15378"/>
        <dbReference type="ChEBI" id="CHEBI:33737"/>
        <dbReference type="ChEBI" id="CHEBI:33738"/>
        <dbReference type="ChEBI" id="CHEBI:128753"/>
        <dbReference type="ChEBI" id="CHEBI:128769"/>
        <dbReference type="EC" id="1.17.7.4"/>
    </reaction>
</comment>
<feature type="binding site" evidence="5">
    <location>
        <position position="273"/>
    </location>
    <ligand>
        <name>isopentenyl diphosphate</name>
        <dbReference type="ChEBI" id="CHEBI:128769"/>
    </ligand>
</feature>
<dbReference type="UniPathway" id="UPA00059">
    <property type="reaction ID" value="UER00105"/>
</dbReference>
<feature type="binding site" evidence="5">
    <location>
        <position position="44"/>
    </location>
    <ligand>
        <name>dimethylallyl diphosphate</name>
        <dbReference type="ChEBI" id="CHEBI:57623"/>
    </ligand>
</feature>
<gene>
    <name evidence="5" type="primary">ispH</name>
    <name evidence="6" type="ORF">SAMN05216289_107119</name>
</gene>
<feature type="binding site" evidence="5">
    <location>
        <position position="229"/>
    </location>
    <ligand>
        <name>dimethylallyl diphosphate</name>
        <dbReference type="ChEBI" id="CHEBI:57623"/>
    </ligand>
</feature>
<evidence type="ECO:0000256" key="2">
    <source>
        <dbReference type="ARBA" id="ARBA00022723"/>
    </source>
</evidence>
<feature type="binding site" evidence="5">
    <location>
        <position position="99"/>
    </location>
    <ligand>
        <name>[4Fe-4S] cluster</name>
        <dbReference type="ChEBI" id="CHEBI:49883"/>
    </ligand>
</feature>
<dbReference type="Gene3D" id="3.40.1010.20">
    <property type="entry name" value="4-hydroxy-3-methylbut-2-enyl diphosphate reductase, catalytic domain"/>
    <property type="match status" value="2"/>
</dbReference>
<feature type="binding site" evidence="5">
    <location>
        <position position="230"/>
    </location>
    <ligand>
        <name>dimethylallyl diphosphate</name>
        <dbReference type="ChEBI" id="CHEBI:57623"/>
    </ligand>
</feature>
<feature type="binding site" evidence="5">
    <location>
        <position position="127"/>
    </location>
    <ligand>
        <name>isopentenyl diphosphate</name>
        <dbReference type="ChEBI" id="CHEBI:128769"/>
    </ligand>
</feature>
<dbReference type="NCBIfam" id="NF002190">
    <property type="entry name" value="PRK01045.1-4"/>
    <property type="match status" value="1"/>
</dbReference>
<sequence>MAGMQVLLANPRGFCAGVDRAIEIVERALETFGAPIYVRHEVVHNRFVVDSLRNRGAVFVDELDEVPDGATVIFSAHGVSKEVRKEADRRGLAVFDATCPLVTKVHIEVARHGKAGRDVVLIGHAGHPEVEGTMGQWDARNVGRIYLVETPECVAELRPANPDKLAYVSQTTLSVDDTRAVIEALRQHFPKVLGPRHDDICYATQNRQDAVRELGQQCDIVLVVGSPNSSNSNRLRELAEKQGVSAYLIDGADDIRREWLDGRQRIGLTAGASAPEGLVKDVIERLRSWGASEVRELAGKPENVTFALPKGLRINVVA</sequence>
<dbReference type="UniPathway" id="UPA00056">
    <property type="reaction ID" value="UER00097"/>
</dbReference>
<keyword evidence="5" id="KW-0414">Isoprene biosynthesis</keyword>
<reference evidence="6 7" key="1">
    <citation type="submission" date="2016-10" db="EMBL/GenBank/DDBJ databases">
        <authorList>
            <person name="de Groot N.N."/>
        </authorList>
    </citation>
    <scope>NUCLEOTIDE SEQUENCE [LARGE SCALE GENOMIC DNA]</scope>
    <source>
        <strain evidence="6 7">CGMCC 1.7659</strain>
    </source>
</reference>
<dbReference type="Proteomes" id="UP000198575">
    <property type="component" value="Unassembled WGS sequence"/>
</dbReference>
<dbReference type="GO" id="GO:0046872">
    <property type="term" value="F:metal ion binding"/>
    <property type="evidence" value="ECO:0007669"/>
    <property type="project" value="UniProtKB-KW"/>
</dbReference>
<keyword evidence="5" id="KW-0560">Oxidoreductase</keyword>
<dbReference type="AlphaFoldDB" id="A0A1I4X545"/>
<feature type="binding site" evidence="5">
    <location>
        <position position="127"/>
    </location>
    <ligand>
        <name>dimethylallyl diphosphate</name>
        <dbReference type="ChEBI" id="CHEBI:57623"/>
    </ligand>
</feature>
<dbReference type="HAMAP" id="MF_00191">
    <property type="entry name" value="IspH"/>
    <property type="match status" value="1"/>
</dbReference>
<feature type="binding site" evidence="5">
    <location>
        <position position="201"/>
    </location>
    <ligand>
        <name>[4Fe-4S] cluster</name>
        <dbReference type="ChEBI" id="CHEBI:49883"/>
    </ligand>
</feature>
<feature type="binding site" evidence="5">
    <location>
        <position position="77"/>
    </location>
    <ligand>
        <name>(2E)-4-hydroxy-3-methylbut-2-enyl diphosphate</name>
        <dbReference type="ChEBI" id="CHEBI:128753"/>
    </ligand>
</feature>
<feature type="binding site" evidence="5">
    <location>
        <position position="229"/>
    </location>
    <ligand>
        <name>isopentenyl diphosphate</name>
        <dbReference type="ChEBI" id="CHEBI:128769"/>
    </ligand>
</feature>
<keyword evidence="1 5" id="KW-0004">4Fe-4S</keyword>
<feature type="binding site" evidence="5">
    <location>
        <position position="44"/>
    </location>
    <ligand>
        <name>isopentenyl diphosphate</name>
        <dbReference type="ChEBI" id="CHEBI:128769"/>
    </ligand>
</feature>
<accession>A0A1I4X545</accession>
<keyword evidence="7" id="KW-1185">Reference proteome</keyword>
<feature type="binding site" evidence="5">
    <location>
        <position position="77"/>
    </location>
    <ligand>
        <name>dimethylallyl diphosphate</name>
        <dbReference type="ChEBI" id="CHEBI:57623"/>
    </ligand>
</feature>
<dbReference type="Gene3D" id="3.40.50.11270">
    <property type="match status" value="1"/>
</dbReference>
<protein>
    <recommendedName>
        <fullName evidence="5">4-hydroxy-3-methylbut-2-enyl diphosphate reductase</fullName>
        <shortName evidence="5">HMBPP reductase</shortName>
        <ecNumber evidence="5">1.17.7.4</ecNumber>
    </recommendedName>
</protein>
<dbReference type="PANTHER" id="PTHR30426">
    <property type="entry name" value="4-HYDROXY-3-METHYLBUT-2-ENYL DIPHOSPHATE REDUCTASE"/>
    <property type="match status" value="1"/>
</dbReference>
<feature type="binding site" evidence="5">
    <location>
        <position position="44"/>
    </location>
    <ligand>
        <name>(2E)-4-hydroxy-3-methylbut-2-enyl diphosphate</name>
        <dbReference type="ChEBI" id="CHEBI:128753"/>
    </ligand>
</feature>
<dbReference type="GO" id="GO:0019288">
    <property type="term" value="P:isopentenyl diphosphate biosynthetic process, methylerythritol 4-phosphate pathway"/>
    <property type="evidence" value="ECO:0007669"/>
    <property type="project" value="UniProtKB-UniRule"/>
</dbReference>
<evidence type="ECO:0000313" key="6">
    <source>
        <dbReference type="EMBL" id="SFN20490.1"/>
    </source>
</evidence>
<dbReference type="CDD" id="cd13944">
    <property type="entry name" value="lytB_ispH"/>
    <property type="match status" value="1"/>
</dbReference>
<feature type="binding site" evidence="5">
    <location>
        <position position="273"/>
    </location>
    <ligand>
        <name>(2E)-4-hydroxy-3-methylbut-2-enyl diphosphate</name>
        <dbReference type="ChEBI" id="CHEBI:128753"/>
    </ligand>
</feature>
<organism evidence="6 7">
    <name type="scientific">Dokdonella immobilis</name>
    <dbReference type="NCBI Taxonomy" id="578942"/>
    <lineage>
        <taxon>Bacteria</taxon>
        <taxon>Pseudomonadati</taxon>
        <taxon>Pseudomonadota</taxon>
        <taxon>Gammaproteobacteria</taxon>
        <taxon>Lysobacterales</taxon>
        <taxon>Rhodanobacteraceae</taxon>
        <taxon>Dokdonella</taxon>
    </lineage>
</organism>
<dbReference type="GO" id="GO:0050992">
    <property type="term" value="P:dimethylallyl diphosphate biosynthetic process"/>
    <property type="evidence" value="ECO:0007669"/>
    <property type="project" value="UniProtKB-UniRule"/>
</dbReference>
<feature type="active site" description="Proton donor" evidence="5">
    <location>
        <position position="129"/>
    </location>
</feature>
<feature type="binding site" evidence="5">
    <location>
        <position position="171"/>
    </location>
    <ligand>
        <name>(2E)-4-hydroxy-3-methylbut-2-enyl diphosphate</name>
        <dbReference type="ChEBI" id="CHEBI:128753"/>
    </ligand>
</feature>
<keyword evidence="3 5" id="KW-0408">Iron</keyword>
<feature type="binding site" evidence="5">
    <location>
        <position position="231"/>
    </location>
    <ligand>
        <name>(2E)-4-hydroxy-3-methylbut-2-enyl diphosphate</name>
        <dbReference type="ChEBI" id="CHEBI:128753"/>
    </ligand>
</feature>
<comment type="pathway">
    <text evidence="5">Isoprenoid biosynthesis; isopentenyl diphosphate biosynthesis via DXP pathway; isopentenyl diphosphate from 1-deoxy-D-xylulose 5-phosphate: step 6/6.</text>
</comment>
<comment type="cofactor">
    <cofactor evidence="5">
        <name>[4Fe-4S] cluster</name>
        <dbReference type="ChEBI" id="CHEBI:49883"/>
    </cofactor>
    <text evidence="5">Binds 1 [4Fe-4S] cluster per subunit.</text>
</comment>
<feature type="binding site" evidence="5">
    <location>
        <position position="231"/>
    </location>
    <ligand>
        <name>dimethylallyl diphosphate</name>
        <dbReference type="ChEBI" id="CHEBI:57623"/>
    </ligand>
</feature>
<evidence type="ECO:0000256" key="4">
    <source>
        <dbReference type="ARBA" id="ARBA00023014"/>
    </source>
</evidence>
<dbReference type="GO" id="GO:0051539">
    <property type="term" value="F:4 iron, 4 sulfur cluster binding"/>
    <property type="evidence" value="ECO:0007669"/>
    <property type="project" value="UniProtKB-UniRule"/>
</dbReference>
<keyword evidence="4 5" id="KW-0411">Iron-sulfur</keyword>
<dbReference type="GO" id="GO:0051745">
    <property type="term" value="F:4-hydroxy-3-methylbut-2-enyl diphosphate reductase activity"/>
    <property type="evidence" value="ECO:0007669"/>
    <property type="project" value="UniProtKB-UniRule"/>
</dbReference>